<proteinExistence type="predicted"/>
<comment type="caution">
    <text evidence="1">The sequence shown here is derived from an EMBL/GenBank/DDBJ whole genome shotgun (WGS) entry which is preliminary data.</text>
</comment>
<organism evidence="1 2">
    <name type="scientific">Massariosphaeria phaeospora</name>
    <dbReference type="NCBI Taxonomy" id="100035"/>
    <lineage>
        <taxon>Eukaryota</taxon>
        <taxon>Fungi</taxon>
        <taxon>Dikarya</taxon>
        <taxon>Ascomycota</taxon>
        <taxon>Pezizomycotina</taxon>
        <taxon>Dothideomycetes</taxon>
        <taxon>Pleosporomycetidae</taxon>
        <taxon>Pleosporales</taxon>
        <taxon>Pleosporales incertae sedis</taxon>
        <taxon>Massariosphaeria</taxon>
    </lineage>
</organism>
<evidence type="ECO:0000313" key="1">
    <source>
        <dbReference type="EMBL" id="KAF2873617.1"/>
    </source>
</evidence>
<name>A0A7C8I8X0_9PLEO</name>
<accession>A0A7C8I8X0</accession>
<reference evidence="1 2" key="1">
    <citation type="submission" date="2020-01" db="EMBL/GenBank/DDBJ databases">
        <authorList>
            <consortium name="DOE Joint Genome Institute"/>
            <person name="Haridas S."/>
            <person name="Albert R."/>
            <person name="Binder M."/>
            <person name="Bloem J."/>
            <person name="Labutti K."/>
            <person name="Salamov A."/>
            <person name="Andreopoulos B."/>
            <person name="Baker S.E."/>
            <person name="Barry K."/>
            <person name="Bills G."/>
            <person name="Bluhm B.H."/>
            <person name="Cannon C."/>
            <person name="Castanera R."/>
            <person name="Culley D.E."/>
            <person name="Daum C."/>
            <person name="Ezra D."/>
            <person name="Gonzalez J.B."/>
            <person name="Henrissat B."/>
            <person name="Kuo A."/>
            <person name="Liang C."/>
            <person name="Lipzen A."/>
            <person name="Lutzoni F."/>
            <person name="Magnuson J."/>
            <person name="Mondo S."/>
            <person name="Nolan M."/>
            <person name="Ohm R."/>
            <person name="Pangilinan J."/>
            <person name="Park H.-J.H."/>
            <person name="Ramirez L."/>
            <person name="Alfaro M."/>
            <person name="Sun H."/>
            <person name="Tritt A."/>
            <person name="Yoshinaga Y."/>
            <person name="Zwiers L.-H.L."/>
            <person name="Turgeon B.G."/>
            <person name="Goodwin S.B."/>
            <person name="Spatafora J.W."/>
            <person name="Crous P.W."/>
            <person name="Grigoriev I.V."/>
        </authorList>
    </citation>
    <scope>NUCLEOTIDE SEQUENCE [LARGE SCALE GENOMIC DNA]</scope>
    <source>
        <strain evidence="1 2">CBS 611.86</strain>
    </source>
</reference>
<sequence>MELSAPESTWNHWRLDNHAKFFNHEPPWKINKPQVDTGIPLPTPGMLNAYTLGKDVWLMILECLPASTLTKTMALASHGFHDLCMSIIFRHVDINLHHYRIRDEYLSLQYPSGHWQPEQVGRKHCRFVRQLLKTPEYGVHARSFTWTMDVVSLVRRNVSLADEWQQASNQLRMFELMQNVTSVDIDAGCSHCLPVLAHSTSLFPKATDIRLGGVMHWSIASAILHGEDKAPLKSLVLYSLIEGGHFYDGSPFSHGIYRHRQNLPNTHAEDIEEDWQEGEHIAPIQVRPGCMRRILTPGLARRCRSLDRLLLRKQGQQHWQQELPSQITYDEDVYHEWASFIARVKPRYLRLEHGGSTLYPWNGGRDASCRSVIPIPKITKQAIAPMDEHFRDIIAPLLMEGWSRLRFLEMSGISSEVATPIALALLSNQPDVIVLADPRLEWCWNGNVSPRTSSGRVDRFRRPPLHSENNLVSLVRGPDCRAKAGCFLNWMNDNVRVEFFREEEQKARFAVEEGFVSEEEASRKVADFKWSKLEWIARESGRHAHKYEGQPEIYGRTFY</sequence>
<dbReference type="AlphaFoldDB" id="A0A7C8I8X0"/>
<dbReference type="EMBL" id="JAADJZ010000007">
    <property type="protein sequence ID" value="KAF2873617.1"/>
    <property type="molecule type" value="Genomic_DNA"/>
</dbReference>
<protein>
    <submittedName>
        <fullName evidence="1">Uncharacterized protein</fullName>
    </submittedName>
</protein>
<evidence type="ECO:0000313" key="2">
    <source>
        <dbReference type="Proteomes" id="UP000481861"/>
    </source>
</evidence>
<gene>
    <name evidence="1" type="ORF">BDV95DRAFT_605106</name>
</gene>
<keyword evidence="2" id="KW-1185">Reference proteome</keyword>
<dbReference type="Proteomes" id="UP000481861">
    <property type="component" value="Unassembled WGS sequence"/>
</dbReference>
<dbReference type="OrthoDB" id="3788446at2759"/>